<keyword evidence="2" id="KW-0813">Transport</keyword>
<dbReference type="GO" id="GO:0005267">
    <property type="term" value="F:potassium channel activity"/>
    <property type="evidence" value="ECO:0007669"/>
    <property type="project" value="UniProtKB-KW"/>
</dbReference>
<dbReference type="GO" id="GO:0016020">
    <property type="term" value="C:membrane"/>
    <property type="evidence" value="ECO:0007669"/>
    <property type="project" value="UniProtKB-SubCell"/>
</dbReference>
<evidence type="ECO:0000256" key="7">
    <source>
        <dbReference type="ARBA" id="ARBA00022989"/>
    </source>
</evidence>
<dbReference type="Pfam" id="PF03493">
    <property type="entry name" value="BK_channel_a"/>
    <property type="match status" value="1"/>
</dbReference>
<keyword evidence="18" id="KW-1185">Reference proteome</keyword>
<evidence type="ECO:0000256" key="9">
    <source>
        <dbReference type="ARBA" id="ARBA00023136"/>
    </source>
</evidence>
<dbReference type="InterPro" id="IPR047871">
    <property type="entry name" value="K_chnl_Slo-like"/>
</dbReference>
<comment type="caution">
    <text evidence="17">The sequence shown here is derived from an EMBL/GenBank/DDBJ whole genome shotgun (WGS) entry which is preliminary data.</text>
</comment>
<dbReference type="EMBL" id="JAAAXW010000196">
    <property type="protein sequence ID" value="KAF9540556.1"/>
    <property type="molecule type" value="Genomic_DNA"/>
</dbReference>
<evidence type="ECO:0000259" key="14">
    <source>
        <dbReference type="Pfam" id="PF03493"/>
    </source>
</evidence>
<feature type="region of interest" description="Disordered" evidence="12">
    <location>
        <begin position="1"/>
        <end position="44"/>
    </location>
</feature>
<keyword evidence="10" id="KW-0407">Ion channel</keyword>
<dbReference type="InterPro" id="IPR003929">
    <property type="entry name" value="K_chnl_BK_asu"/>
</dbReference>
<evidence type="ECO:0000256" key="1">
    <source>
        <dbReference type="ARBA" id="ARBA00004141"/>
    </source>
</evidence>
<feature type="domain" description="Calcium-activated potassium channel BK alpha subunit" evidence="14">
    <location>
        <begin position="593"/>
        <end position="679"/>
    </location>
</feature>
<dbReference type="Gene3D" id="1.10.287.70">
    <property type="match status" value="1"/>
</dbReference>
<evidence type="ECO:0000256" key="12">
    <source>
        <dbReference type="SAM" id="MobiDB-lite"/>
    </source>
</evidence>
<feature type="transmembrane region" description="Helical" evidence="13">
    <location>
        <begin position="354"/>
        <end position="371"/>
    </location>
</feature>
<reference evidence="17" key="1">
    <citation type="journal article" date="2020" name="Fungal Divers.">
        <title>Resolving the Mortierellaceae phylogeny through synthesis of multi-gene phylogenetics and phylogenomics.</title>
        <authorList>
            <person name="Vandepol N."/>
            <person name="Liber J."/>
            <person name="Desiro A."/>
            <person name="Na H."/>
            <person name="Kennedy M."/>
            <person name="Barry K."/>
            <person name="Grigoriev I.V."/>
            <person name="Miller A.N."/>
            <person name="O'Donnell K."/>
            <person name="Stajich J.E."/>
            <person name="Bonito G."/>
        </authorList>
    </citation>
    <scope>NUCLEOTIDE SEQUENCE</scope>
    <source>
        <strain evidence="17">NRRL 2591</strain>
    </source>
</reference>
<comment type="subcellular location">
    <subcellularLocation>
        <location evidence="1">Membrane</location>
        <topology evidence="1">Multi-pass membrane protein</topology>
    </subcellularLocation>
</comment>
<feature type="region of interest" description="Disordered" evidence="12">
    <location>
        <begin position="126"/>
        <end position="152"/>
    </location>
</feature>
<evidence type="ECO:0000256" key="3">
    <source>
        <dbReference type="ARBA" id="ARBA00022538"/>
    </source>
</evidence>
<feature type="domain" description="RCK N-terminal" evidence="16">
    <location>
        <begin position="455"/>
        <end position="569"/>
    </location>
</feature>
<feature type="compositionally biased region" description="Basic and acidic residues" evidence="12">
    <location>
        <begin position="1387"/>
        <end position="1397"/>
    </location>
</feature>
<evidence type="ECO:0000256" key="6">
    <source>
        <dbReference type="ARBA" id="ARBA00022958"/>
    </source>
</evidence>
<dbReference type="SUPFAM" id="SSF81324">
    <property type="entry name" value="Voltage-gated potassium channels"/>
    <property type="match status" value="1"/>
</dbReference>
<sequence>MQQDDTPTYGATPTPTSPTRLSHFPRTRYRSNTTSGEPISRRDGERAWLLGTGITRSSSDLISGTGNRGFSRARSGTIGSRWGFGGNQQSMNGGGGGYGILPTSAAGDNGLEGGAGDLARRGTIKEVPGQTQDPKDPLNRTMSASRDKMVRTESARSTVTLSSFANNNESFSARRNHLHRQNSFGDQPNRFISFFYWLRDMTTSTDTTDEKITSTVLNVVNVVVDTIFCGLYLVEASYLTRPENHEDHWHYINRSAHLWHVLVFIATYNLLTVVCSFIFSDSKLDSLKSIRHIISTLVAIPFIVSVFIENGQMLYVPYFLQSFALISRIQQALNFYIDMGVSDLPMDPLKSKTIIFGLYILSLIYCAISAFQVAEYDQLLKSDDHNDLLKLLYFVLITMSTIGYGDLTPKNQVGYAVVILLIMAVVSVFPFMISGIMDALAQAKAGEGIFKSGGNKFMIISGSLHSAQKLANVLNGFWFTNKEYSNAAFKIVIFGLSEPSKEIQALLHSARYKNRVVYLKGTPLENKDLERIQARHAEGIFIIADRNSPFSPQEEDRHNTLSTLAFRNVSDAGIYTYNLLPETEIYQKMAATQVVCADELRQVLLAFNCLQQATATLILNLLHQHRPSEKFTEAWEAEYDDSLGNEFYISYLNPIFDGRPFGFVSWFLYRRFQVILFGVRIRLQSGEYHTALNPGKDYRFQHNEQCIFIAQNPTDLDDINELSEKNLENFLNHLRDTQAEDDEDIGADYHAKNFSNALLTLRPRSHCARRRRKTKSKRAINGDTMAGMAPYSLHAGRYELHSTMPIITTTEEDEIDCEPEFDLMSGPEDEAEEGAAGGSESLSPKSKQVVSDQESQHSTLKPGSLVDKNKESKKSSMTRESRRKSMPLDEQTTELSIGYPTAPYAGAKLPLCILVDAKHVGEREVKDMVISNWNDVLEARKEKAQELETERKAQRPRSSSVSGQDWHSVSQTGSGSQSSSAAPGSKAKSSPSKATPLTSQQETGHILICSPNFDIFRLICTLRSAHLKQVQDVVILAPRQPNAHEFKSLKCFPRLFFLVGDCLSREDLERGAITKSSKYMFMRHPANGGVDGSFFDSAAVINRILVQQIFSDVQVARVSRLASAPDNSHSNLSSLLSTNTAFNSNTGTLYGAAGGRVVAGGPTQKKTVSLESLNEGPQCVYELVEERSVDYLQIRKTEISLGRDPHCGVDCMPTVLDGAGGAFGPESDSGYYGMPQHQHVAGAGGVPRRKPISDAGTDFYHNPIYASGGVLVGGLLDHVLYQLYSNPSILQLIKLLCGIQTKEDIKRDFHLFKQYGAGCHLECIPMPEGFGVQTLRPVKEDGHSSSGSSGSSSSSSSSDEDSSSDEGEGEADGADGEGSQDRAAASSKKEQDKDTKARKNRKKKRRSHHTSSFSRAASKGKKKISALFHPLSSSDASTSANHESDASIDSDYMYDNRHKNFLHLYEHLALDQGVIPIGLLRLQGDDPKMVHLGIGGSSRCYAITNPLLDTIVLDTDQVFILTRQGSS</sequence>
<keyword evidence="6" id="KW-0630">Potassium</keyword>
<feature type="compositionally biased region" description="Acidic residues" evidence="12">
    <location>
        <begin position="820"/>
        <end position="833"/>
    </location>
</feature>
<name>A0A9P6K0H0_9FUNG</name>
<feature type="compositionally biased region" description="Polar residues" evidence="12">
    <location>
        <begin position="956"/>
        <end position="969"/>
    </location>
</feature>
<evidence type="ECO:0000256" key="8">
    <source>
        <dbReference type="ARBA" id="ARBA00023065"/>
    </source>
</evidence>
<feature type="transmembrane region" description="Helical" evidence="13">
    <location>
        <begin position="290"/>
        <end position="308"/>
    </location>
</feature>
<evidence type="ECO:0000256" key="4">
    <source>
        <dbReference type="ARBA" id="ARBA00022692"/>
    </source>
</evidence>
<keyword evidence="9 13" id="KW-0472">Membrane</keyword>
<evidence type="ECO:0000256" key="11">
    <source>
        <dbReference type="ARBA" id="ARBA00034430"/>
    </source>
</evidence>
<dbReference type="Proteomes" id="UP000723463">
    <property type="component" value="Unassembled WGS sequence"/>
</dbReference>
<feature type="compositionally biased region" description="Basic and acidic residues" evidence="12">
    <location>
        <begin position="867"/>
        <end position="880"/>
    </location>
</feature>
<evidence type="ECO:0008006" key="19">
    <source>
        <dbReference type="Google" id="ProtNLM"/>
    </source>
</evidence>
<proteinExistence type="predicted"/>
<evidence type="ECO:0000313" key="17">
    <source>
        <dbReference type="EMBL" id="KAF9540556.1"/>
    </source>
</evidence>
<evidence type="ECO:0000256" key="5">
    <source>
        <dbReference type="ARBA" id="ARBA00022826"/>
    </source>
</evidence>
<feature type="compositionally biased region" description="Polar residues" evidence="12">
    <location>
        <begin position="844"/>
        <end position="861"/>
    </location>
</feature>
<protein>
    <recommendedName>
        <fullName evidence="19">Calcium-activated potassium channel BK alpha subunit domain-containing protein</fullName>
    </recommendedName>
</protein>
<accession>A0A9P6K0H0</accession>
<keyword evidence="8" id="KW-0406">Ion transport</keyword>
<feature type="transmembrane region" description="Helical" evidence="13">
    <location>
        <begin position="258"/>
        <end position="278"/>
    </location>
</feature>
<feature type="compositionally biased region" description="Low complexity" evidence="12">
    <location>
        <begin position="1344"/>
        <end position="1357"/>
    </location>
</feature>
<evidence type="ECO:0000259" key="15">
    <source>
        <dbReference type="Pfam" id="PF07885"/>
    </source>
</evidence>
<feature type="compositionally biased region" description="Acidic residues" evidence="12">
    <location>
        <begin position="1358"/>
        <end position="1375"/>
    </location>
</feature>
<feature type="compositionally biased region" description="Low complexity" evidence="12">
    <location>
        <begin position="970"/>
        <end position="996"/>
    </location>
</feature>
<feature type="region of interest" description="Disordered" evidence="12">
    <location>
        <begin position="820"/>
        <end position="892"/>
    </location>
</feature>
<feature type="compositionally biased region" description="Basic residues" evidence="12">
    <location>
        <begin position="1398"/>
        <end position="1409"/>
    </location>
</feature>
<evidence type="ECO:0000256" key="2">
    <source>
        <dbReference type="ARBA" id="ARBA00022448"/>
    </source>
</evidence>
<evidence type="ECO:0000256" key="13">
    <source>
        <dbReference type="SAM" id="Phobius"/>
    </source>
</evidence>
<keyword evidence="7 13" id="KW-1133">Transmembrane helix</keyword>
<keyword evidence="3" id="KW-0633">Potassium transport</keyword>
<feature type="transmembrane region" description="Helical" evidence="13">
    <location>
        <begin position="414"/>
        <end position="433"/>
    </location>
</feature>
<feature type="domain" description="RCK N-terminal" evidence="16">
    <location>
        <begin position="1003"/>
        <end position="1115"/>
    </location>
</feature>
<organism evidence="17 18">
    <name type="scientific">Mortierella hygrophila</name>
    <dbReference type="NCBI Taxonomy" id="979708"/>
    <lineage>
        <taxon>Eukaryota</taxon>
        <taxon>Fungi</taxon>
        <taxon>Fungi incertae sedis</taxon>
        <taxon>Mucoromycota</taxon>
        <taxon>Mortierellomycotina</taxon>
        <taxon>Mortierellomycetes</taxon>
        <taxon>Mortierellales</taxon>
        <taxon>Mortierellaceae</taxon>
        <taxon>Mortierella</taxon>
    </lineage>
</organism>
<dbReference type="Pfam" id="PF22614">
    <property type="entry name" value="Slo-like_RCK"/>
    <property type="match status" value="2"/>
</dbReference>
<keyword evidence="5" id="KW-0631">Potassium channel</keyword>
<dbReference type="PANTHER" id="PTHR10027:SF10">
    <property type="entry name" value="SLOWPOKE 2, ISOFORM D"/>
    <property type="match status" value="1"/>
</dbReference>
<dbReference type="InterPro" id="IPR003148">
    <property type="entry name" value="RCK_N"/>
</dbReference>
<evidence type="ECO:0000259" key="16">
    <source>
        <dbReference type="Pfam" id="PF22614"/>
    </source>
</evidence>
<evidence type="ECO:0000313" key="18">
    <source>
        <dbReference type="Proteomes" id="UP000723463"/>
    </source>
</evidence>
<dbReference type="PANTHER" id="PTHR10027">
    <property type="entry name" value="CALCIUM-ACTIVATED POTASSIUM CHANNEL ALPHA CHAIN"/>
    <property type="match status" value="1"/>
</dbReference>
<evidence type="ECO:0000256" key="10">
    <source>
        <dbReference type="ARBA" id="ARBA00023303"/>
    </source>
</evidence>
<feature type="transmembrane region" description="Helical" evidence="13">
    <location>
        <begin position="391"/>
        <end position="407"/>
    </location>
</feature>
<gene>
    <name evidence="17" type="ORF">EC957_003994</name>
</gene>
<dbReference type="Pfam" id="PF07885">
    <property type="entry name" value="Ion_trans_2"/>
    <property type="match status" value="1"/>
</dbReference>
<keyword evidence="4 13" id="KW-0812">Transmembrane</keyword>
<feature type="domain" description="Potassium channel" evidence="15">
    <location>
        <begin position="384"/>
        <end position="440"/>
    </location>
</feature>
<feature type="region of interest" description="Disordered" evidence="12">
    <location>
        <begin position="945"/>
        <end position="1001"/>
    </location>
</feature>
<comment type="catalytic activity">
    <reaction evidence="11">
        <text>K(+)(in) = K(+)(out)</text>
        <dbReference type="Rhea" id="RHEA:29463"/>
        <dbReference type="ChEBI" id="CHEBI:29103"/>
    </reaction>
</comment>
<feature type="compositionally biased region" description="Polar residues" evidence="12">
    <location>
        <begin position="1"/>
        <end position="20"/>
    </location>
</feature>
<feature type="region of interest" description="Disordered" evidence="12">
    <location>
        <begin position="1337"/>
        <end position="1421"/>
    </location>
</feature>
<dbReference type="InterPro" id="IPR013099">
    <property type="entry name" value="K_chnl_dom"/>
</dbReference>